<dbReference type="AlphaFoldDB" id="W6N868"/>
<dbReference type="GO" id="GO:0070475">
    <property type="term" value="P:rRNA base methylation"/>
    <property type="evidence" value="ECO:0007669"/>
    <property type="project" value="TreeGrafter"/>
</dbReference>
<dbReference type="GeneID" id="29418514"/>
<dbReference type="GO" id="GO:0005737">
    <property type="term" value="C:cytoplasm"/>
    <property type="evidence" value="ECO:0007669"/>
    <property type="project" value="UniProtKB-SubCell"/>
</dbReference>
<evidence type="ECO:0000256" key="5">
    <source>
        <dbReference type="ARBA" id="ARBA00022490"/>
    </source>
</evidence>
<evidence type="ECO:0000256" key="10">
    <source>
        <dbReference type="ARBA" id="ARBA00025699"/>
    </source>
</evidence>
<dbReference type="NCBIfam" id="NF008692">
    <property type="entry name" value="PRK11713.1-5"/>
    <property type="match status" value="1"/>
</dbReference>
<evidence type="ECO:0000313" key="15">
    <source>
        <dbReference type="EMBL" id="CDL92570.1"/>
    </source>
</evidence>
<dbReference type="Gene3D" id="2.40.240.20">
    <property type="entry name" value="Hypothetical PUA domain-like, domain 1"/>
    <property type="match status" value="1"/>
</dbReference>
<comment type="function">
    <text evidence="10 12">Specifically methylates the N3 position of the uracil ring of uridine 1498 (m3U1498) in 16S rRNA. Acts on the fully assembled 30S ribosomal subunit.</text>
</comment>
<evidence type="ECO:0000256" key="7">
    <source>
        <dbReference type="ARBA" id="ARBA00022603"/>
    </source>
</evidence>
<keyword evidence="8 12" id="KW-0808">Transferase</keyword>
<dbReference type="InterPro" id="IPR006700">
    <property type="entry name" value="RsmE"/>
</dbReference>
<evidence type="ECO:0000256" key="1">
    <source>
        <dbReference type="ARBA" id="ARBA00004496"/>
    </source>
</evidence>
<dbReference type="PANTHER" id="PTHR30027:SF3">
    <property type="entry name" value="16S RRNA (URACIL(1498)-N(3))-METHYLTRANSFERASE"/>
    <property type="match status" value="1"/>
</dbReference>
<dbReference type="NCBIfam" id="TIGR00046">
    <property type="entry name" value="RsmE family RNA methyltransferase"/>
    <property type="match status" value="1"/>
</dbReference>
<evidence type="ECO:0000256" key="2">
    <source>
        <dbReference type="ARBA" id="ARBA00005528"/>
    </source>
</evidence>
<feature type="domain" description="Ribosomal RNA small subunit methyltransferase E PUA-like" evidence="14">
    <location>
        <begin position="20"/>
        <end position="65"/>
    </location>
</feature>
<dbReference type="Proteomes" id="UP000019482">
    <property type="component" value="Unassembled WGS sequence"/>
</dbReference>
<dbReference type="SUPFAM" id="SSF75217">
    <property type="entry name" value="alpha/beta knot"/>
    <property type="match status" value="1"/>
</dbReference>
<dbReference type="GO" id="GO:0070042">
    <property type="term" value="F:rRNA (uridine-N3-)-methyltransferase activity"/>
    <property type="evidence" value="ECO:0007669"/>
    <property type="project" value="TreeGrafter"/>
</dbReference>
<organism evidence="15 16">
    <name type="scientific">Clostridium tyrobutyricum DIVETGP</name>
    <dbReference type="NCBI Taxonomy" id="1408889"/>
    <lineage>
        <taxon>Bacteria</taxon>
        <taxon>Bacillati</taxon>
        <taxon>Bacillota</taxon>
        <taxon>Clostridia</taxon>
        <taxon>Eubacteriales</taxon>
        <taxon>Clostridiaceae</taxon>
        <taxon>Clostridium</taxon>
    </lineage>
</organism>
<protein>
    <recommendedName>
        <fullName evidence="4 12">Ribosomal RNA small subunit methyltransferase E</fullName>
        <ecNumber evidence="3 12">2.1.1.193</ecNumber>
    </recommendedName>
</protein>
<dbReference type="PANTHER" id="PTHR30027">
    <property type="entry name" value="RIBOSOMAL RNA SMALL SUBUNIT METHYLTRANSFERASE E"/>
    <property type="match status" value="1"/>
</dbReference>
<keyword evidence="7 12" id="KW-0489">Methyltransferase</keyword>
<evidence type="ECO:0000259" key="14">
    <source>
        <dbReference type="Pfam" id="PF20260"/>
    </source>
</evidence>
<evidence type="ECO:0000259" key="13">
    <source>
        <dbReference type="Pfam" id="PF04452"/>
    </source>
</evidence>
<keyword evidence="5 12" id="KW-0963">Cytoplasm</keyword>
<dbReference type="PIRSF" id="PIRSF015601">
    <property type="entry name" value="MTase_slr0722"/>
    <property type="match status" value="1"/>
</dbReference>
<evidence type="ECO:0000256" key="3">
    <source>
        <dbReference type="ARBA" id="ARBA00012328"/>
    </source>
</evidence>
<dbReference type="OrthoDB" id="9815641at2"/>
<dbReference type="Pfam" id="PF20260">
    <property type="entry name" value="PUA_4"/>
    <property type="match status" value="1"/>
</dbReference>
<keyword evidence="6 12" id="KW-0698">rRNA processing</keyword>
<keyword evidence="9 12" id="KW-0949">S-adenosyl-L-methionine</keyword>
<dbReference type="EC" id="2.1.1.193" evidence="3 12"/>
<evidence type="ECO:0000256" key="9">
    <source>
        <dbReference type="ARBA" id="ARBA00022691"/>
    </source>
</evidence>
<feature type="domain" description="Ribosomal RNA small subunit methyltransferase E methyltransferase" evidence="13">
    <location>
        <begin position="73"/>
        <end position="239"/>
    </location>
</feature>
<dbReference type="InterPro" id="IPR015947">
    <property type="entry name" value="PUA-like_sf"/>
</dbReference>
<comment type="caution">
    <text evidence="15">The sequence shown here is derived from an EMBL/GenBank/DDBJ whole genome shotgun (WGS) entry which is preliminary data.</text>
</comment>
<evidence type="ECO:0000256" key="11">
    <source>
        <dbReference type="ARBA" id="ARBA00047944"/>
    </source>
</evidence>
<accession>W6N868</accession>
<evidence type="ECO:0000256" key="6">
    <source>
        <dbReference type="ARBA" id="ARBA00022552"/>
    </source>
</evidence>
<evidence type="ECO:0000256" key="8">
    <source>
        <dbReference type="ARBA" id="ARBA00022679"/>
    </source>
</evidence>
<gene>
    <name evidence="15" type="ORF">CTDIVETGP_2640</name>
</gene>
<sequence>MHKFFVSKENIMENTAYILGEDVRHIYKVLRLKPGDKVSINDCCGEEFLGSIKTIDREQVQVEILEKLNLDNESNIDVYLFQGFPKSSKMDLIVQKATELGVKGITPIFTDRVVVKNKQGELKKVDRWNRIVKESCKQCKRSIIPKVNNPMEFKNIQQLLKNIDLIIVPYENEQNTGIKNLAQNIDKNKIESIGIIVGPEGGFAEEEINTLKDIGANIVTLGPRILRTETAGFVCTSLLMYEFGDLGGSN</sequence>
<comment type="catalytic activity">
    <reaction evidence="11 12">
        <text>uridine(1498) in 16S rRNA + S-adenosyl-L-methionine = N(3)-methyluridine(1498) in 16S rRNA + S-adenosyl-L-homocysteine + H(+)</text>
        <dbReference type="Rhea" id="RHEA:42920"/>
        <dbReference type="Rhea" id="RHEA-COMP:10283"/>
        <dbReference type="Rhea" id="RHEA-COMP:10284"/>
        <dbReference type="ChEBI" id="CHEBI:15378"/>
        <dbReference type="ChEBI" id="CHEBI:57856"/>
        <dbReference type="ChEBI" id="CHEBI:59789"/>
        <dbReference type="ChEBI" id="CHEBI:65315"/>
        <dbReference type="ChEBI" id="CHEBI:74502"/>
        <dbReference type="EC" id="2.1.1.193"/>
    </reaction>
</comment>
<reference evidence="15 16" key="1">
    <citation type="journal article" date="2015" name="Genome Announc.">
        <title>Draft Genome Sequence of Clostridium tyrobutyricum Strain DIVETGP, Isolated from Cow's Milk for Grana Padano Production.</title>
        <authorList>
            <person name="Soggiu A."/>
            <person name="Piras C."/>
            <person name="Gaiarsa S."/>
            <person name="Sassera D."/>
            <person name="Roncada P."/>
            <person name="Bendixen E."/>
            <person name="Brasca M."/>
            <person name="Bonizzi L."/>
        </authorList>
    </citation>
    <scope>NUCLEOTIDE SEQUENCE [LARGE SCALE GENOMIC DNA]</scope>
    <source>
        <strain evidence="15 16">DIVETGP</strain>
    </source>
</reference>
<comment type="subcellular location">
    <subcellularLocation>
        <location evidence="1 12">Cytoplasm</location>
    </subcellularLocation>
</comment>
<evidence type="ECO:0000313" key="16">
    <source>
        <dbReference type="Proteomes" id="UP000019482"/>
    </source>
</evidence>
<dbReference type="Gene3D" id="3.40.1280.10">
    <property type="match status" value="1"/>
</dbReference>
<dbReference type="InterPro" id="IPR046886">
    <property type="entry name" value="RsmE_MTase_dom"/>
</dbReference>
<dbReference type="EMBL" id="CBXI010000043">
    <property type="protein sequence ID" value="CDL92570.1"/>
    <property type="molecule type" value="Genomic_DNA"/>
</dbReference>
<name>W6N868_CLOTY</name>
<dbReference type="InterPro" id="IPR046887">
    <property type="entry name" value="RsmE_PUA-like"/>
</dbReference>
<comment type="similarity">
    <text evidence="2 12">Belongs to the RNA methyltransferase RsmE family.</text>
</comment>
<evidence type="ECO:0000256" key="12">
    <source>
        <dbReference type="PIRNR" id="PIRNR015601"/>
    </source>
</evidence>
<dbReference type="Pfam" id="PF04452">
    <property type="entry name" value="Methyltrans_RNA"/>
    <property type="match status" value="1"/>
</dbReference>
<evidence type="ECO:0000256" key="4">
    <source>
        <dbReference type="ARBA" id="ARBA00013673"/>
    </source>
</evidence>
<dbReference type="CDD" id="cd18084">
    <property type="entry name" value="RsmE-like"/>
    <property type="match status" value="1"/>
</dbReference>
<dbReference type="SUPFAM" id="SSF88697">
    <property type="entry name" value="PUA domain-like"/>
    <property type="match status" value="1"/>
</dbReference>
<proteinExistence type="inferred from homology"/>
<dbReference type="RefSeq" id="WP_017751278.1">
    <property type="nucleotide sequence ID" value="NZ_CBXI010000043.1"/>
</dbReference>
<keyword evidence="16" id="KW-1185">Reference proteome</keyword>
<dbReference type="InterPro" id="IPR029026">
    <property type="entry name" value="tRNA_m1G_MTases_N"/>
</dbReference>
<dbReference type="InterPro" id="IPR029028">
    <property type="entry name" value="Alpha/beta_knot_MTases"/>
</dbReference>